<feature type="non-terminal residue" evidence="1">
    <location>
        <position position="37"/>
    </location>
</feature>
<comment type="caution">
    <text evidence="1">The sequence shown here is derived from an EMBL/GenBank/DDBJ whole genome shotgun (WGS) entry which is preliminary data.</text>
</comment>
<dbReference type="SUPFAM" id="SSF51412">
    <property type="entry name" value="Inosine monophosphate dehydrogenase (IMPDH)"/>
    <property type="match status" value="1"/>
</dbReference>
<dbReference type="Pfam" id="PF03060">
    <property type="entry name" value="NMO"/>
    <property type="match status" value="1"/>
</dbReference>
<dbReference type="AlphaFoldDB" id="X1R163"/>
<dbReference type="Gene3D" id="3.20.20.70">
    <property type="entry name" value="Aldolase class I"/>
    <property type="match status" value="1"/>
</dbReference>
<gene>
    <name evidence="1" type="ORF">S06H3_55262</name>
</gene>
<sequence>MIAEGGEAGGHVGETTTMSLIPQVADAIKIPVLAAGG</sequence>
<dbReference type="InterPro" id="IPR013785">
    <property type="entry name" value="Aldolase_TIM"/>
</dbReference>
<reference evidence="1" key="1">
    <citation type="journal article" date="2014" name="Front. Microbiol.">
        <title>High frequency of phylogenetically diverse reductive dehalogenase-homologous genes in deep subseafloor sedimentary metagenomes.</title>
        <authorList>
            <person name="Kawai M."/>
            <person name="Futagami T."/>
            <person name="Toyoda A."/>
            <person name="Takaki Y."/>
            <person name="Nishi S."/>
            <person name="Hori S."/>
            <person name="Arai W."/>
            <person name="Tsubouchi T."/>
            <person name="Morono Y."/>
            <person name="Uchiyama I."/>
            <person name="Ito T."/>
            <person name="Fujiyama A."/>
            <person name="Inagaki F."/>
            <person name="Takami H."/>
        </authorList>
    </citation>
    <scope>NUCLEOTIDE SEQUENCE</scope>
    <source>
        <strain evidence="1">Expedition CK06-06</strain>
    </source>
</reference>
<dbReference type="EMBL" id="BARV01035410">
    <property type="protein sequence ID" value="GAI56850.1"/>
    <property type="molecule type" value="Genomic_DNA"/>
</dbReference>
<evidence type="ECO:0000313" key="1">
    <source>
        <dbReference type="EMBL" id="GAI56850.1"/>
    </source>
</evidence>
<organism evidence="1">
    <name type="scientific">marine sediment metagenome</name>
    <dbReference type="NCBI Taxonomy" id="412755"/>
    <lineage>
        <taxon>unclassified sequences</taxon>
        <taxon>metagenomes</taxon>
        <taxon>ecological metagenomes</taxon>
    </lineage>
</organism>
<protein>
    <submittedName>
        <fullName evidence="1">Uncharacterized protein</fullName>
    </submittedName>
</protein>
<proteinExistence type="predicted"/>
<name>X1R163_9ZZZZ</name>
<accession>X1R163</accession>